<proteinExistence type="predicted"/>
<dbReference type="EMBL" id="LSBI01000004">
    <property type="protein sequence ID" value="OAQ90366.1"/>
    <property type="molecule type" value="Genomic_DNA"/>
</dbReference>
<gene>
    <name evidence="3" type="ORF">VFPFJ_04525</name>
</gene>
<accession>A0A179HIT6</accession>
<keyword evidence="2" id="KW-0812">Transmembrane</keyword>
<keyword evidence="2" id="KW-1133">Transmembrane helix</keyword>
<feature type="compositionally biased region" description="Basic residues" evidence="1">
    <location>
        <begin position="193"/>
        <end position="205"/>
    </location>
</feature>
<feature type="region of interest" description="Disordered" evidence="1">
    <location>
        <begin position="175"/>
        <end position="213"/>
    </location>
</feature>
<evidence type="ECO:0000256" key="1">
    <source>
        <dbReference type="SAM" id="MobiDB-lite"/>
    </source>
</evidence>
<feature type="transmembrane region" description="Helical" evidence="2">
    <location>
        <begin position="12"/>
        <end position="33"/>
    </location>
</feature>
<dbReference type="AlphaFoldDB" id="A0A179HIT6"/>
<feature type="compositionally biased region" description="Basic residues" evidence="1">
    <location>
        <begin position="84"/>
        <end position="94"/>
    </location>
</feature>
<comment type="caution">
    <text evidence="3">The sequence shown here is derived from an EMBL/GenBank/DDBJ whole genome shotgun (WGS) entry which is preliminary data.</text>
</comment>
<sequence length="213" mass="23553">MPDRPSTVPRLRWYLLVVTFPEAFVFFQGCLLASVDTEGGARVPAPARQATTRDLVFLSSHIPSHPPSPVQSRQGLLLILPPHPHPHPHARPARQGKAQGQPKLTRPVPAPPRALTRIPQSSARHPSLPPPPPRERAATPRQHILDRFQSTPVPCPSPGPRDFSVSNPFGLRHLLLPSSPPRGENTYSCPFPRGKRISTTRHPARSIRMFHSS</sequence>
<name>A0A179HIT6_PURLI</name>
<dbReference type="Proteomes" id="UP000078340">
    <property type="component" value="Unassembled WGS sequence"/>
</dbReference>
<evidence type="ECO:0000313" key="3">
    <source>
        <dbReference type="EMBL" id="OAQ90366.1"/>
    </source>
</evidence>
<keyword evidence="2" id="KW-0472">Membrane</keyword>
<reference evidence="3 4" key="1">
    <citation type="submission" date="2016-02" db="EMBL/GenBank/DDBJ databases">
        <title>Biosynthesis of antibiotic leucinostatins and their inhibition on Phytophthora in bio-control Purpureocillium lilacinum.</title>
        <authorList>
            <person name="Wang G."/>
            <person name="Liu Z."/>
            <person name="Lin R."/>
            <person name="Li E."/>
            <person name="Mao Z."/>
            <person name="Ling J."/>
            <person name="Yin W."/>
            <person name="Xie B."/>
        </authorList>
    </citation>
    <scope>NUCLEOTIDE SEQUENCE [LARGE SCALE GENOMIC DNA]</scope>
    <source>
        <strain evidence="3">PLFJ-1</strain>
    </source>
</reference>
<organism evidence="3 4">
    <name type="scientific">Purpureocillium lilacinum</name>
    <name type="common">Paecilomyces lilacinus</name>
    <dbReference type="NCBI Taxonomy" id="33203"/>
    <lineage>
        <taxon>Eukaryota</taxon>
        <taxon>Fungi</taxon>
        <taxon>Dikarya</taxon>
        <taxon>Ascomycota</taxon>
        <taxon>Pezizomycotina</taxon>
        <taxon>Sordariomycetes</taxon>
        <taxon>Hypocreomycetidae</taxon>
        <taxon>Hypocreales</taxon>
        <taxon>Ophiocordycipitaceae</taxon>
        <taxon>Purpureocillium</taxon>
    </lineage>
</organism>
<feature type="region of interest" description="Disordered" evidence="1">
    <location>
        <begin position="78"/>
        <end position="138"/>
    </location>
</feature>
<protein>
    <submittedName>
        <fullName evidence="3">Uncharacterized protein</fullName>
    </submittedName>
</protein>
<evidence type="ECO:0000256" key="2">
    <source>
        <dbReference type="SAM" id="Phobius"/>
    </source>
</evidence>
<evidence type="ECO:0000313" key="4">
    <source>
        <dbReference type="Proteomes" id="UP000078340"/>
    </source>
</evidence>